<protein>
    <recommendedName>
        <fullName evidence="4 5">N5-carboxyaminoimidazole ribonucleotide synthase</fullName>
        <shortName evidence="4 5">N5-CAIR synthase</shortName>
        <ecNumber evidence="4 5">6.3.4.18</ecNumber>
    </recommendedName>
    <alternativeName>
        <fullName evidence="4 5">5-(carboxyamino)imidazole ribonucleotide synthetase</fullName>
    </alternativeName>
</protein>
<dbReference type="EC" id="6.3.4.18" evidence="4 5"/>
<dbReference type="GO" id="GO:0034028">
    <property type="term" value="F:5-(carboxyamino)imidazole ribonucleotide synthase activity"/>
    <property type="evidence" value="ECO:0007669"/>
    <property type="project" value="UniProtKB-EC"/>
</dbReference>
<comment type="pathway">
    <text evidence="4 5">Purine metabolism; IMP biosynthesis via de novo pathway; 5-amino-1-(5-phospho-D-ribosyl)imidazole-4-carboxylate from 5-amino-1-(5-phospho-D-ribosyl)imidazole (N5-CAIR route): step 1/2.</text>
</comment>
<evidence type="ECO:0000256" key="3">
    <source>
        <dbReference type="ARBA" id="ARBA00022840"/>
    </source>
</evidence>
<dbReference type="PROSITE" id="PS50975">
    <property type="entry name" value="ATP_GRASP"/>
    <property type="match status" value="1"/>
</dbReference>
<dbReference type="RefSeq" id="WP_289366160.1">
    <property type="nucleotide sequence ID" value="NZ_JAUCBP010000011.1"/>
</dbReference>
<dbReference type="InterPro" id="IPR040686">
    <property type="entry name" value="PurK_C"/>
</dbReference>
<comment type="catalytic activity">
    <reaction evidence="4 5">
        <text>5-amino-1-(5-phospho-beta-D-ribosyl)imidazole + hydrogencarbonate + ATP = 5-carboxyamino-1-(5-phospho-D-ribosyl)imidazole + ADP + phosphate + 2 H(+)</text>
        <dbReference type="Rhea" id="RHEA:19317"/>
        <dbReference type="ChEBI" id="CHEBI:15378"/>
        <dbReference type="ChEBI" id="CHEBI:17544"/>
        <dbReference type="ChEBI" id="CHEBI:30616"/>
        <dbReference type="ChEBI" id="CHEBI:43474"/>
        <dbReference type="ChEBI" id="CHEBI:58730"/>
        <dbReference type="ChEBI" id="CHEBI:137981"/>
        <dbReference type="ChEBI" id="CHEBI:456216"/>
        <dbReference type="EC" id="6.3.4.18"/>
    </reaction>
</comment>
<organism evidence="7 8">
    <name type="scientific">Alteromonas arenosi</name>
    <dbReference type="NCBI Taxonomy" id="3055817"/>
    <lineage>
        <taxon>Bacteria</taxon>
        <taxon>Pseudomonadati</taxon>
        <taxon>Pseudomonadota</taxon>
        <taxon>Gammaproteobacteria</taxon>
        <taxon>Alteromonadales</taxon>
        <taxon>Alteromonadaceae</taxon>
        <taxon>Alteromonas/Salinimonas group</taxon>
        <taxon>Alteromonas</taxon>
    </lineage>
</organism>
<sequence length="379" mass="41637">MRVLVYGDGQLAQMLNLAGVPLGIDVAAVNVKDHSIVNPVDKAPRTESLKQAITDAKALTVEFEHVPVGLLEDADASGKLHPSFTAIRIGADRVLEKRFLERLQIPNCRHQIITEHSQLDNIVAELGEKVIIKASLDGYDGYGQWRLKAASQLPELKAQLADLDLGAVPLIAEQMVSFERELSLIGARNAQGQVNFYPLAENRHHEGQLHVSVAPAPKLTEELTQQAQQIFTTIVEDLDYVGVLAVEMFQIGERLIVNELAPRVHNSGHWSIHGAETSQFENQLRAVLNLPLGDMSAHSVSAMVNIIGCGSIAKEVLAVPGCHLHWYGKTVRAKRKMGHINVVAESYAQLAQRLDELAGLLPLEFFPVLEDEAQRLAEQ</sequence>
<keyword evidence="3 4" id="KW-0067">ATP-binding</keyword>
<dbReference type="Gene3D" id="3.40.50.20">
    <property type="match status" value="1"/>
</dbReference>
<comment type="similarity">
    <text evidence="4 5">Belongs to the PurK/PurT family.</text>
</comment>
<dbReference type="InterPro" id="IPR016185">
    <property type="entry name" value="PreATP-grasp_dom_sf"/>
</dbReference>
<dbReference type="Gene3D" id="3.30.1490.20">
    <property type="entry name" value="ATP-grasp fold, A domain"/>
    <property type="match status" value="1"/>
</dbReference>
<comment type="subunit">
    <text evidence="4 5">Homodimer.</text>
</comment>
<dbReference type="InterPro" id="IPR054350">
    <property type="entry name" value="PurT/PurK_preATP-grasp"/>
</dbReference>
<dbReference type="InterPro" id="IPR011761">
    <property type="entry name" value="ATP-grasp"/>
</dbReference>
<proteinExistence type="inferred from homology"/>
<evidence type="ECO:0000256" key="4">
    <source>
        <dbReference type="HAMAP-Rule" id="MF_01928"/>
    </source>
</evidence>
<comment type="function">
    <text evidence="5">Catalyzes the ATP-dependent conversion of 5-aminoimidazole ribonucleotide (AIR) and HCO(3)- to N5-carboxyaminoimidazole ribonucleotide (N5-CAIR).</text>
</comment>
<feature type="binding site" evidence="4">
    <location>
        <position position="133"/>
    </location>
    <ligand>
        <name>ATP</name>
        <dbReference type="ChEBI" id="CHEBI:30616"/>
    </ligand>
</feature>
<feature type="binding site" evidence="4">
    <location>
        <position position="93"/>
    </location>
    <ligand>
        <name>ATP</name>
        <dbReference type="ChEBI" id="CHEBI:30616"/>
    </ligand>
</feature>
<dbReference type="Pfam" id="PF02222">
    <property type="entry name" value="ATP-grasp"/>
    <property type="match status" value="1"/>
</dbReference>
<dbReference type="HAMAP" id="MF_01928">
    <property type="entry name" value="PurK"/>
    <property type="match status" value="1"/>
</dbReference>
<gene>
    <name evidence="4 5" type="primary">purK</name>
    <name evidence="7" type="ORF">QTP81_13205</name>
</gene>
<feature type="binding site" evidence="4">
    <location>
        <position position="181"/>
    </location>
    <ligand>
        <name>ATP</name>
        <dbReference type="ChEBI" id="CHEBI:30616"/>
    </ligand>
</feature>
<dbReference type="PANTHER" id="PTHR11609:SF5">
    <property type="entry name" value="PHOSPHORIBOSYLAMINOIMIDAZOLE CARBOXYLASE"/>
    <property type="match status" value="1"/>
</dbReference>
<name>A0ABT7SZD9_9ALTE</name>
<evidence type="ECO:0000259" key="6">
    <source>
        <dbReference type="PROSITE" id="PS50975"/>
    </source>
</evidence>
<feature type="binding site" evidence="4">
    <location>
        <position position="204"/>
    </location>
    <ligand>
        <name>ATP</name>
        <dbReference type="ChEBI" id="CHEBI:30616"/>
    </ligand>
</feature>
<keyword evidence="4 5" id="KW-0436">Ligase</keyword>
<keyword evidence="8" id="KW-1185">Reference proteome</keyword>
<dbReference type="SUPFAM" id="SSF56059">
    <property type="entry name" value="Glutathione synthetase ATP-binding domain-like"/>
    <property type="match status" value="1"/>
</dbReference>
<dbReference type="SUPFAM" id="SSF52440">
    <property type="entry name" value="PreATP-grasp domain"/>
    <property type="match status" value="1"/>
</dbReference>
<evidence type="ECO:0000256" key="2">
    <source>
        <dbReference type="ARBA" id="ARBA00022755"/>
    </source>
</evidence>
<dbReference type="Proteomes" id="UP001234343">
    <property type="component" value="Unassembled WGS sequence"/>
</dbReference>
<feature type="domain" description="ATP-grasp" evidence="6">
    <location>
        <begin position="97"/>
        <end position="288"/>
    </location>
</feature>
<feature type="binding site" evidence="4">
    <location>
        <begin position="138"/>
        <end position="144"/>
    </location>
    <ligand>
        <name>ATP</name>
        <dbReference type="ChEBI" id="CHEBI:30616"/>
    </ligand>
</feature>
<keyword evidence="2 4" id="KW-0658">Purine biosynthesis</keyword>
<dbReference type="NCBIfam" id="TIGR01161">
    <property type="entry name" value="purK"/>
    <property type="match status" value="1"/>
</dbReference>
<dbReference type="EMBL" id="JAUCBP010000011">
    <property type="protein sequence ID" value="MDM7861552.1"/>
    <property type="molecule type" value="Genomic_DNA"/>
</dbReference>
<comment type="function">
    <text evidence="4">Catalyzes the ATP-dependent conversion of 5-aminoimidazole ribonucleotide (AIR) and HCO(3)(-) to N5-carboxyaminoimidazole ribonucleotide (N5-CAIR).</text>
</comment>
<dbReference type="NCBIfam" id="NF004679">
    <property type="entry name" value="PRK06019.1-5"/>
    <property type="match status" value="1"/>
</dbReference>
<evidence type="ECO:0000256" key="1">
    <source>
        <dbReference type="ARBA" id="ARBA00022741"/>
    </source>
</evidence>
<dbReference type="PANTHER" id="PTHR11609">
    <property type="entry name" value="PURINE BIOSYNTHESIS PROTEIN 6/7, PUR6/7"/>
    <property type="match status" value="1"/>
</dbReference>
<keyword evidence="1 4" id="KW-0547">Nucleotide-binding</keyword>
<feature type="binding site" evidence="4">
    <location>
        <begin position="173"/>
        <end position="176"/>
    </location>
    <ligand>
        <name>ATP</name>
        <dbReference type="ChEBI" id="CHEBI:30616"/>
    </ligand>
</feature>
<evidence type="ECO:0000256" key="5">
    <source>
        <dbReference type="RuleBase" id="RU361200"/>
    </source>
</evidence>
<evidence type="ECO:0000313" key="7">
    <source>
        <dbReference type="EMBL" id="MDM7861552.1"/>
    </source>
</evidence>
<accession>A0ABT7SZD9</accession>
<dbReference type="InterPro" id="IPR011054">
    <property type="entry name" value="Rudment_hybrid_motif"/>
</dbReference>
<dbReference type="Pfam" id="PF22660">
    <property type="entry name" value="RS_preATP-grasp-like"/>
    <property type="match status" value="1"/>
</dbReference>
<evidence type="ECO:0000313" key="8">
    <source>
        <dbReference type="Proteomes" id="UP001234343"/>
    </source>
</evidence>
<dbReference type="InterPro" id="IPR005875">
    <property type="entry name" value="PurK"/>
</dbReference>
<dbReference type="Pfam" id="PF17769">
    <property type="entry name" value="PurK_C"/>
    <property type="match status" value="1"/>
</dbReference>
<comment type="caution">
    <text evidence="7">The sequence shown here is derived from an EMBL/GenBank/DDBJ whole genome shotgun (WGS) entry which is preliminary data.</text>
</comment>
<feature type="binding site" evidence="4">
    <location>
        <begin position="258"/>
        <end position="259"/>
    </location>
    <ligand>
        <name>ATP</name>
        <dbReference type="ChEBI" id="CHEBI:30616"/>
    </ligand>
</feature>
<dbReference type="InterPro" id="IPR003135">
    <property type="entry name" value="ATP-grasp_carboxylate-amine"/>
</dbReference>
<reference evidence="7 8" key="1">
    <citation type="submission" date="2023-06" db="EMBL/GenBank/DDBJ databases">
        <title>Alteromonas sp. ASW11-36 isolated from intertidal sand.</title>
        <authorList>
            <person name="Li Y."/>
        </authorList>
    </citation>
    <scope>NUCLEOTIDE SEQUENCE [LARGE SCALE GENOMIC DNA]</scope>
    <source>
        <strain evidence="7 8">ASW11-36</strain>
    </source>
</reference>
<dbReference type="Gene3D" id="3.30.470.20">
    <property type="entry name" value="ATP-grasp fold, B domain"/>
    <property type="match status" value="1"/>
</dbReference>
<dbReference type="InterPro" id="IPR013815">
    <property type="entry name" value="ATP_grasp_subdomain_1"/>
</dbReference>
<dbReference type="SUPFAM" id="SSF51246">
    <property type="entry name" value="Rudiment single hybrid motif"/>
    <property type="match status" value="1"/>
</dbReference>